<dbReference type="PROSITE" id="PS50110">
    <property type="entry name" value="RESPONSE_REGULATORY"/>
    <property type="match status" value="1"/>
</dbReference>
<dbReference type="Proteomes" id="UP000593765">
    <property type="component" value="Chromosome"/>
</dbReference>
<reference evidence="4 5" key="1">
    <citation type="submission" date="2020-10" db="EMBL/GenBank/DDBJ databases">
        <title>Wide distribution of Phycisphaera-like planctomycetes from WD2101 soil group in peatlands and genome analysis of the first cultivated representative.</title>
        <authorList>
            <person name="Dedysh S.N."/>
            <person name="Beletsky A.V."/>
            <person name="Ivanova A."/>
            <person name="Kulichevskaya I.S."/>
            <person name="Suzina N.E."/>
            <person name="Philippov D.A."/>
            <person name="Rakitin A.L."/>
            <person name="Mardanov A.V."/>
            <person name="Ravin N.V."/>
        </authorList>
    </citation>
    <scope>NUCLEOTIDE SEQUENCE [LARGE SCALE GENOMIC DNA]</scope>
    <source>
        <strain evidence="4 5">M1803</strain>
    </source>
</reference>
<evidence type="ECO:0000256" key="1">
    <source>
        <dbReference type="ARBA" id="ARBA00022553"/>
    </source>
</evidence>
<evidence type="ECO:0000259" key="3">
    <source>
        <dbReference type="PROSITE" id="PS50110"/>
    </source>
</evidence>
<dbReference type="InterPro" id="IPR011006">
    <property type="entry name" value="CheY-like_superfamily"/>
</dbReference>
<evidence type="ECO:0000313" key="4">
    <source>
        <dbReference type="EMBL" id="QOV91643.1"/>
    </source>
</evidence>
<dbReference type="Gene3D" id="3.40.50.2300">
    <property type="match status" value="1"/>
</dbReference>
<gene>
    <name evidence="4" type="ORF">IPV69_09875</name>
</gene>
<dbReference type="EMBL" id="CP063458">
    <property type="protein sequence ID" value="QOV91643.1"/>
    <property type="molecule type" value="Genomic_DNA"/>
</dbReference>
<keyword evidence="1 2" id="KW-0597">Phosphoprotein</keyword>
<dbReference type="AlphaFoldDB" id="A0A7M2X1R4"/>
<dbReference type="PANTHER" id="PTHR44591:SF3">
    <property type="entry name" value="RESPONSE REGULATORY DOMAIN-CONTAINING PROTEIN"/>
    <property type="match status" value="1"/>
</dbReference>
<name>A0A7M2X1R4_9BACT</name>
<dbReference type="KEGG" id="hbs:IPV69_09875"/>
<dbReference type="SUPFAM" id="SSF52172">
    <property type="entry name" value="CheY-like"/>
    <property type="match status" value="1"/>
</dbReference>
<accession>A0A7M2X1R4</accession>
<organism evidence="4 5">
    <name type="scientific">Humisphaera borealis</name>
    <dbReference type="NCBI Taxonomy" id="2807512"/>
    <lineage>
        <taxon>Bacteria</taxon>
        <taxon>Pseudomonadati</taxon>
        <taxon>Planctomycetota</taxon>
        <taxon>Phycisphaerae</taxon>
        <taxon>Tepidisphaerales</taxon>
        <taxon>Tepidisphaeraceae</taxon>
        <taxon>Humisphaera</taxon>
    </lineage>
</organism>
<feature type="domain" description="Response regulatory" evidence="3">
    <location>
        <begin position="5"/>
        <end position="121"/>
    </location>
</feature>
<dbReference type="PANTHER" id="PTHR44591">
    <property type="entry name" value="STRESS RESPONSE REGULATOR PROTEIN 1"/>
    <property type="match status" value="1"/>
</dbReference>
<proteinExistence type="predicted"/>
<dbReference type="InterPro" id="IPR001789">
    <property type="entry name" value="Sig_transdc_resp-reg_receiver"/>
</dbReference>
<protein>
    <submittedName>
        <fullName evidence="4">Response regulator</fullName>
    </submittedName>
</protein>
<dbReference type="RefSeq" id="WP_206294944.1">
    <property type="nucleotide sequence ID" value="NZ_CP063458.1"/>
</dbReference>
<dbReference type="Pfam" id="PF00072">
    <property type="entry name" value="Response_reg"/>
    <property type="match status" value="1"/>
</dbReference>
<feature type="modified residue" description="4-aspartylphosphate" evidence="2">
    <location>
        <position position="54"/>
    </location>
</feature>
<dbReference type="CDD" id="cd00156">
    <property type="entry name" value="REC"/>
    <property type="match status" value="1"/>
</dbReference>
<dbReference type="GO" id="GO:0000160">
    <property type="term" value="P:phosphorelay signal transduction system"/>
    <property type="evidence" value="ECO:0007669"/>
    <property type="project" value="InterPro"/>
</dbReference>
<keyword evidence="5" id="KW-1185">Reference proteome</keyword>
<sequence length="146" mass="15673">MDQPNILIVEDHLDLARAMTALLRKAGFSVSYATDTLKASQAMNLVIPAMMILDVNIPKSGGLDFLQAMRVHDKLSNVPVVIYTAIDDPQLRERARKLGAVDYVVKGALDGASIARLVRKHIRPSSTGATLLGSPIELGAGTTLPQ</sequence>
<dbReference type="SMART" id="SM00448">
    <property type="entry name" value="REC"/>
    <property type="match status" value="1"/>
</dbReference>
<dbReference type="InterPro" id="IPR050595">
    <property type="entry name" value="Bact_response_regulator"/>
</dbReference>
<evidence type="ECO:0000256" key="2">
    <source>
        <dbReference type="PROSITE-ProRule" id="PRU00169"/>
    </source>
</evidence>
<evidence type="ECO:0000313" key="5">
    <source>
        <dbReference type="Proteomes" id="UP000593765"/>
    </source>
</evidence>